<accession>A0A1T5LDD8</accession>
<protein>
    <submittedName>
        <fullName evidence="1">Uncharacterized protein</fullName>
    </submittedName>
</protein>
<gene>
    <name evidence="1" type="ORF">SAMN02194393_02722</name>
</gene>
<dbReference type="EMBL" id="FUZT01000006">
    <property type="protein sequence ID" value="SKC73428.1"/>
    <property type="molecule type" value="Genomic_DNA"/>
</dbReference>
<proteinExistence type="predicted"/>
<reference evidence="1 2" key="1">
    <citation type="submission" date="2017-02" db="EMBL/GenBank/DDBJ databases">
        <authorList>
            <person name="Peterson S.W."/>
        </authorList>
    </citation>
    <scope>NUCLEOTIDE SEQUENCE [LARGE SCALE GENOMIC DNA]</scope>
    <source>
        <strain evidence="1 2">M1</strain>
    </source>
</reference>
<evidence type="ECO:0000313" key="1">
    <source>
        <dbReference type="EMBL" id="SKC73428.1"/>
    </source>
</evidence>
<keyword evidence="2" id="KW-1185">Reference proteome</keyword>
<dbReference type="Proteomes" id="UP000190285">
    <property type="component" value="Unassembled WGS sequence"/>
</dbReference>
<evidence type="ECO:0000313" key="2">
    <source>
        <dbReference type="Proteomes" id="UP000190285"/>
    </source>
</evidence>
<dbReference type="AlphaFoldDB" id="A0A1T5LDD8"/>
<sequence length="116" mass="13671">MPCVAEFGIIDNFDKNKDYSSEYEPQKYNCIAIDDDIIDGWWNELVLIKTYFHNYNRPEYALARWGVTLIPPESLDAFYNIITNDNRSRDSKELANLMALIRKAIRENKYVIHYGV</sequence>
<name>A0A1T5LDD8_9FIRM</name>
<organism evidence="1 2">
    <name type="scientific">Maledivibacter halophilus</name>
    <dbReference type="NCBI Taxonomy" id="36842"/>
    <lineage>
        <taxon>Bacteria</taxon>
        <taxon>Bacillati</taxon>
        <taxon>Bacillota</taxon>
        <taxon>Clostridia</taxon>
        <taxon>Peptostreptococcales</taxon>
        <taxon>Caminicellaceae</taxon>
        <taxon>Maledivibacter</taxon>
    </lineage>
</organism>
<dbReference type="RefSeq" id="WP_170917412.1">
    <property type="nucleotide sequence ID" value="NZ_FUZT01000006.1"/>
</dbReference>